<feature type="compositionally biased region" description="Polar residues" evidence="2">
    <location>
        <begin position="234"/>
        <end position="245"/>
    </location>
</feature>
<feature type="compositionally biased region" description="Polar residues" evidence="2">
    <location>
        <begin position="113"/>
        <end position="124"/>
    </location>
</feature>
<dbReference type="GO" id="GO:0004305">
    <property type="term" value="F:ethanolamine kinase activity"/>
    <property type="evidence" value="ECO:0007669"/>
    <property type="project" value="TreeGrafter"/>
</dbReference>
<dbReference type="InterPro" id="IPR011009">
    <property type="entry name" value="Kinase-like_dom_sf"/>
</dbReference>
<feature type="compositionally biased region" description="Low complexity" evidence="2">
    <location>
        <begin position="23"/>
        <end position="36"/>
    </location>
</feature>
<accession>A0A6A6Q0W4</accession>
<dbReference type="GO" id="GO:0006646">
    <property type="term" value="P:phosphatidylethanolamine biosynthetic process"/>
    <property type="evidence" value="ECO:0007669"/>
    <property type="project" value="TreeGrafter"/>
</dbReference>
<feature type="region of interest" description="Disordered" evidence="2">
    <location>
        <begin position="671"/>
        <end position="693"/>
    </location>
</feature>
<dbReference type="GO" id="GO:0005737">
    <property type="term" value="C:cytoplasm"/>
    <property type="evidence" value="ECO:0007669"/>
    <property type="project" value="TreeGrafter"/>
</dbReference>
<feature type="compositionally biased region" description="Basic residues" evidence="2">
    <location>
        <begin position="213"/>
        <end position="233"/>
    </location>
</feature>
<feature type="region of interest" description="Disordered" evidence="2">
    <location>
        <begin position="1"/>
        <end position="142"/>
    </location>
</feature>
<dbReference type="SUPFAM" id="SSF56112">
    <property type="entry name" value="Protein kinase-like (PK-like)"/>
    <property type="match status" value="1"/>
</dbReference>
<dbReference type="InterPro" id="IPR007521">
    <property type="entry name" value="Choline_kin_N"/>
</dbReference>
<evidence type="ECO:0000259" key="3">
    <source>
        <dbReference type="Pfam" id="PF04428"/>
    </source>
</evidence>
<dbReference type="Gene3D" id="3.90.1200.10">
    <property type="match status" value="1"/>
</dbReference>
<dbReference type="AlphaFoldDB" id="A0A6A6Q0W4"/>
<dbReference type="Pfam" id="PF04428">
    <property type="entry name" value="Choline_kin_N"/>
    <property type="match status" value="1"/>
</dbReference>
<feature type="compositionally biased region" description="Basic and acidic residues" evidence="2">
    <location>
        <begin position="193"/>
        <end position="204"/>
    </location>
</feature>
<feature type="compositionally biased region" description="Basic and acidic residues" evidence="2">
    <location>
        <begin position="157"/>
        <end position="169"/>
    </location>
</feature>
<dbReference type="OrthoDB" id="10267235at2759"/>
<feature type="compositionally biased region" description="Polar residues" evidence="2">
    <location>
        <begin position="344"/>
        <end position="357"/>
    </location>
</feature>
<feature type="compositionally biased region" description="Basic and acidic residues" evidence="2">
    <location>
        <begin position="683"/>
        <end position="693"/>
    </location>
</feature>
<keyword evidence="5" id="KW-1185">Reference proteome</keyword>
<evidence type="ECO:0000313" key="4">
    <source>
        <dbReference type="EMBL" id="KAF2485619.1"/>
    </source>
</evidence>
<name>A0A6A6Q0W4_9PEZI</name>
<evidence type="ECO:0000256" key="2">
    <source>
        <dbReference type="SAM" id="MobiDB-lite"/>
    </source>
</evidence>
<dbReference type="PANTHER" id="PTHR22603:SF93">
    <property type="entry name" value="RE24176P"/>
    <property type="match status" value="1"/>
</dbReference>
<dbReference type="Pfam" id="PF01633">
    <property type="entry name" value="Choline_kinase"/>
    <property type="match status" value="1"/>
</dbReference>
<evidence type="ECO:0000256" key="1">
    <source>
        <dbReference type="ARBA" id="ARBA00038211"/>
    </source>
</evidence>
<feature type="domain" description="Choline kinase N-terminal" evidence="3">
    <location>
        <begin position="248"/>
        <end position="317"/>
    </location>
</feature>
<dbReference type="GeneID" id="54474068"/>
<feature type="compositionally biased region" description="Polar residues" evidence="2">
    <location>
        <begin position="630"/>
        <end position="646"/>
    </location>
</feature>
<feature type="region of interest" description="Disordered" evidence="2">
    <location>
        <begin position="630"/>
        <end position="657"/>
    </location>
</feature>
<dbReference type="Proteomes" id="UP000799767">
    <property type="component" value="Unassembled WGS sequence"/>
</dbReference>
<evidence type="ECO:0000313" key="5">
    <source>
        <dbReference type="Proteomes" id="UP000799767"/>
    </source>
</evidence>
<feature type="region of interest" description="Disordered" evidence="2">
    <location>
        <begin position="344"/>
        <end position="364"/>
    </location>
</feature>
<dbReference type="Gene3D" id="3.30.200.20">
    <property type="entry name" value="Phosphorylase Kinase, domain 1"/>
    <property type="match status" value="1"/>
</dbReference>
<dbReference type="CDD" id="cd05157">
    <property type="entry name" value="ETNK_euk"/>
    <property type="match status" value="1"/>
</dbReference>
<dbReference type="RefSeq" id="XP_033592188.1">
    <property type="nucleotide sequence ID" value="XM_033733066.1"/>
</dbReference>
<organism evidence="4 5">
    <name type="scientific">Neohortaea acidophila</name>
    <dbReference type="NCBI Taxonomy" id="245834"/>
    <lineage>
        <taxon>Eukaryota</taxon>
        <taxon>Fungi</taxon>
        <taxon>Dikarya</taxon>
        <taxon>Ascomycota</taxon>
        <taxon>Pezizomycotina</taxon>
        <taxon>Dothideomycetes</taxon>
        <taxon>Dothideomycetidae</taxon>
        <taxon>Mycosphaerellales</taxon>
        <taxon>Teratosphaeriaceae</taxon>
        <taxon>Neohortaea</taxon>
    </lineage>
</organism>
<protein>
    <submittedName>
        <fullName evidence="4">Kinase-like domain-containing protein</fullName>
    </submittedName>
</protein>
<comment type="similarity">
    <text evidence="1">Belongs to the choline/ethanolamine kinase family.</text>
</comment>
<feature type="region of interest" description="Disordered" evidence="2">
    <location>
        <begin position="157"/>
        <end position="245"/>
    </location>
</feature>
<keyword evidence="4" id="KW-0808">Transferase</keyword>
<dbReference type="PANTHER" id="PTHR22603">
    <property type="entry name" value="CHOLINE/ETHANOALAMINE KINASE"/>
    <property type="match status" value="1"/>
</dbReference>
<dbReference type="GO" id="GO:0004103">
    <property type="term" value="F:choline kinase activity"/>
    <property type="evidence" value="ECO:0007669"/>
    <property type="project" value="TreeGrafter"/>
</dbReference>
<feature type="compositionally biased region" description="Basic and acidic residues" evidence="2">
    <location>
        <begin position="70"/>
        <end position="85"/>
    </location>
</feature>
<sequence>MPHGEQKVRPQSILRTDSDQRGGDAASLDGGASPGSYLGMRHDQSPRRTPSNKSVSIAHEPEVISPLILGDHKQVDSDFDLDRPSPRKFSTRGPASKRLSGRLPDCPTPLFKQASSLSINSINSDYGEGEESEGSSHRRFSSQHLDSFIDQVSQWIKHERSKRSDHETGPSETNGQIDGKEESARGGKHRHHPSFDLDRLEDIIKSNLSLDRRSRHNRNRSPRRKSSIIKAQRKQSIASDTESTSYEGETLVATCDVVLDNSNTLSYTGGASSDSDSSDDELERTSSYRDVDAWAKFKFEIVRLTHTLRLKGWSRVAMNMSNKISVERLSGALTNAVYVVSPPSNLTPRGEDQNGNAQVDRKKPPPKLLLRVYGPQVDHLIDRQSELAILRRLCKKNIGPRLLGTFANGRFEEYLNAKPLTPEDLRNPDTSRQIAKRMRELHDGIDLLDQERDDGPFVFRNWDKWVRRVEKVVSWLDCEVMRLKPGVKPTGAEAWKRRGYILGVPWKQFRSMVEKHRAWLEDRYGGPKALRKQLVFAHNDTQYGNILRLMPTGESPLLLPANTHKRLIVIDFEYSNANLPGQEFANHFTEWCYNYHDERKPYAFHSNWYPTPEEQDRFIRAYVRHRPQFNVSTPKMQPSSPRSTPAQPGEGLSRRPTSSISDFMLDARAPAATSSSSSSLHLQNEEKACKEKEDRDVARLLHETRMWRLANTAQWVAWGIVQAAVPGMPKFDDDEVEGKGPAADDDAEAAAREDLGEEAEVYRHLTAQQEEDVKGADGAEMKEEAEEEFDYLGYAQHRAMFCWADAIHLGLVKAEELPEETREKIKVIAY</sequence>
<dbReference type="EMBL" id="MU001633">
    <property type="protein sequence ID" value="KAF2485619.1"/>
    <property type="molecule type" value="Genomic_DNA"/>
</dbReference>
<gene>
    <name evidence="4" type="ORF">BDY17DRAFT_293971</name>
</gene>
<reference evidence="4" key="1">
    <citation type="journal article" date="2020" name="Stud. Mycol.">
        <title>101 Dothideomycetes genomes: a test case for predicting lifestyles and emergence of pathogens.</title>
        <authorList>
            <person name="Haridas S."/>
            <person name="Albert R."/>
            <person name="Binder M."/>
            <person name="Bloem J."/>
            <person name="Labutti K."/>
            <person name="Salamov A."/>
            <person name="Andreopoulos B."/>
            <person name="Baker S."/>
            <person name="Barry K."/>
            <person name="Bills G."/>
            <person name="Bluhm B."/>
            <person name="Cannon C."/>
            <person name="Castanera R."/>
            <person name="Culley D."/>
            <person name="Daum C."/>
            <person name="Ezra D."/>
            <person name="Gonzalez J."/>
            <person name="Henrissat B."/>
            <person name="Kuo A."/>
            <person name="Liang C."/>
            <person name="Lipzen A."/>
            <person name="Lutzoni F."/>
            <person name="Magnuson J."/>
            <person name="Mondo S."/>
            <person name="Nolan M."/>
            <person name="Ohm R."/>
            <person name="Pangilinan J."/>
            <person name="Park H.-J."/>
            <person name="Ramirez L."/>
            <person name="Alfaro M."/>
            <person name="Sun H."/>
            <person name="Tritt A."/>
            <person name="Yoshinaga Y."/>
            <person name="Zwiers L.-H."/>
            <person name="Turgeon B."/>
            <person name="Goodwin S."/>
            <person name="Spatafora J."/>
            <person name="Crous P."/>
            <person name="Grigoriev I."/>
        </authorList>
    </citation>
    <scope>NUCLEOTIDE SEQUENCE</scope>
    <source>
        <strain evidence="4">CBS 113389</strain>
    </source>
</reference>
<keyword evidence="4" id="KW-0418">Kinase</keyword>
<proteinExistence type="inferred from homology"/>